<feature type="compositionally biased region" description="Low complexity" evidence="1">
    <location>
        <begin position="387"/>
        <end position="396"/>
    </location>
</feature>
<feature type="compositionally biased region" description="Low complexity" evidence="1">
    <location>
        <begin position="138"/>
        <end position="148"/>
    </location>
</feature>
<organism evidence="2 3">
    <name type="scientific">Grifola frondosa</name>
    <name type="common">Maitake</name>
    <name type="synonym">Polyporus frondosus</name>
    <dbReference type="NCBI Taxonomy" id="5627"/>
    <lineage>
        <taxon>Eukaryota</taxon>
        <taxon>Fungi</taxon>
        <taxon>Dikarya</taxon>
        <taxon>Basidiomycota</taxon>
        <taxon>Agaricomycotina</taxon>
        <taxon>Agaricomycetes</taxon>
        <taxon>Polyporales</taxon>
        <taxon>Grifolaceae</taxon>
        <taxon>Grifola</taxon>
    </lineage>
</organism>
<feature type="compositionally biased region" description="Basic residues" evidence="1">
    <location>
        <begin position="367"/>
        <end position="376"/>
    </location>
</feature>
<reference evidence="2 3" key="1">
    <citation type="submission" date="2016-03" db="EMBL/GenBank/DDBJ databases">
        <title>Whole genome sequencing of Grifola frondosa 9006-11.</title>
        <authorList>
            <person name="Min B."/>
            <person name="Park H."/>
            <person name="Kim J.-G."/>
            <person name="Cho H."/>
            <person name="Oh Y.-L."/>
            <person name="Kong W.-S."/>
            <person name="Choi I.-G."/>
        </authorList>
    </citation>
    <scope>NUCLEOTIDE SEQUENCE [LARGE SCALE GENOMIC DNA]</scope>
    <source>
        <strain evidence="2 3">9006-11</strain>
    </source>
</reference>
<feature type="compositionally biased region" description="Acidic residues" evidence="1">
    <location>
        <begin position="306"/>
        <end position="319"/>
    </location>
</feature>
<dbReference type="Proteomes" id="UP000092993">
    <property type="component" value="Unassembled WGS sequence"/>
</dbReference>
<evidence type="ECO:0000313" key="2">
    <source>
        <dbReference type="EMBL" id="OBZ70351.1"/>
    </source>
</evidence>
<comment type="caution">
    <text evidence="2">The sequence shown here is derived from an EMBL/GenBank/DDBJ whole genome shotgun (WGS) entry which is preliminary data.</text>
</comment>
<accession>A0A1C7M068</accession>
<dbReference type="AlphaFoldDB" id="A0A1C7M068"/>
<feature type="region of interest" description="Disordered" evidence="1">
    <location>
        <begin position="347"/>
        <end position="396"/>
    </location>
</feature>
<name>A0A1C7M068_GRIFR</name>
<gene>
    <name evidence="2" type="ORF">A0H81_09913</name>
</gene>
<feature type="region of interest" description="Disordered" evidence="1">
    <location>
        <begin position="571"/>
        <end position="593"/>
    </location>
</feature>
<sequence>MAAPTLSEADVQLALTALDVTAAGSAVNTITVRRHCRRQRGIRRYLVESSAKSLSGCGETSAIQQRSVVLPADSSQCRRRGWRCRGKRAQPNMDNLRKDDRGWINTASGISDYCAYTRADGSQGCSCAPVTADDLVPPVSTDVPVSTTEVKPETLPEVTEEDKHAAAAPIVDVPMSGVVAEAAARSEALKTLRFKKSRRRRCKCRESTAKLTLKLPAKHVLEETAEEEVQATGKGKEPEDVEMAIEDDEDSEDDMQLDSEDFDESPPPKSTGKQIVEEKAGTKSVEIIEEDDDAPQAPTGPKTGDDTVESVEEEEDADDDTGHKYTPEDIYPVEKTCTKCHKEEKDLARKLRESKAAQVAPKPPRGAGRRSRKTKAVRVNTGHTKPDSTAAATSDESSAAVKIDRVTGKQTAVAPPRMRFSLLDADTDVDTPTGSESNTVGTMVLADDSRKELVRDVAREAMAFFVEEFKDVLAMLKVMQAMHEDLSGQLAPLRTIPADLEKVSQGQTVLQDFSQVNKEITDIKLGNLETSTASLAAVTEMLRLELHALKLAKTSNTVEDTAGMLQAVVEKLGESSGSGPQAKPGVSGEVAKD</sequence>
<proteinExistence type="predicted"/>
<feature type="region of interest" description="Disordered" evidence="1">
    <location>
        <begin position="246"/>
        <end position="330"/>
    </location>
</feature>
<keyword evidence="3" id="KW-1185">Reference proteome</keyword>
<feature type="compositionally biased region" description="Acidic residues" evidence="1">
    <location>
        <begin position="246"/>
        <end position="264"/>
    </location>
</feature>
<evidence type="ECO:0000256" key="1">
    <source>
        <dbReference type="SAM" id="MobiDB-lite"/>
    </source>
</evidence>
<protein>
    <submittedName>
        <fullName evidence="2">Uncharacterized protein</fullName>
    </submittedName>
</protein>
<feature type="region of interest" description="Disordered" evidence="1">
    <location>
        <begin position="138"/>
        <end position="163"/>
    </location>
</feature>
<dbReference type="EMBL" id="LUGG01000014">
    <property type="protein sequence ID" value="OBZ70351.1"/>
    <property type="molecule type" value="Genomic_DNA"/>
</dbReference>
<evidence type="ECO:0000313" key="3">
    <source>
        <dbReference type="Proteomes" id="UP000092993"/>
    </source>
</evidence>